<dbReference type="InterPro" id="IPR046358">
    <property type="entry name" value="Flagellin_C"/>
</dbReference>
<comment type="subcellular location">
    <subcellularLocation>
        <location evidence="3">Secreted</location>
    </subcellularLocation>
    <subcellularLocation>
        <location evidence="3">Bacterial flagellum</location>
    </subcellularLocation>
</comment>
<feature type="domain" description="Flagellin C-terminal" evidence="5">
    <location>
        <begin position="226"/>
        <end position="302"/>
    </location>
</feature>
<evidence type="ECO:0000256" key="1">
    <source>
        <dbReference type="ARBA" id="ARBA00005709"/>
    </source>
</evidence>
<evidence type="ECO:0000313" key="6">
    <source>
        <dbReference type="EMBL" id="RIA44491.1"/>
    </source>
</evidence>
<dbReference type="SUPFAM" id="SSF64518">
    <property type="entry name" value="Phase 1 flagellin"/>
    <property type="match status" value="1"/>
</dbReference>
<dbReference type="PANTHER" id="PTHR42792">
    <property type="entry name" value="FLAGELLIN"/>
    <property type="match status" value="1"/>
</dbReference>
<dbReference type="Proteomes" id="UP000266568">
    <property type="component" value="Unassembled WGS sequence"/>
</dbReference>
<dbReference type="EMBL" id="QXDC01000003">
    <property type="protein sequence ID" value="RIA44491.1"/>
    <property type="molecule type" value="Genomic_DNA"/>
</dbReference>
<protein>
    <recommendedName>
        <fullName evidence="3">Flagellin</fullName>
    </recommendedName>
</protein>
<organism evidence="6 7">
    <name type="scientific">Hephaestia caeni</name>
    <dbReference type="NCBI Taxonomy" id="645617"/>
    <lineage>
        <taxon>Bacteria</taxon>
        <taxon>Pseudomonadati</taxon>
        <taxon>Pseudomonadota</taxon>
        <taxon>Alphaproteobacteria</taxon>
        <taxon>Sphingomonadales</taxon>
        <taxon>Sphingomonadaceae</taxon>
        <taxon>Hephaestia</taxon>
    </lineage>
</organism>
<accession>A0A397PFN6</accession>
<proteinExistence type="inferred from homology"/>
<evidence type="ECO:0000256" key="2">
    <source>
        <dbReference type="ARBA" id="ARBA00023143"/>
    </source>
</evidence>
<sequence>MQISTSLFFARSTSQMAALSAHADTLQAQISTTKKYAAPSDNIIAYQRLQGIARTGADASAYATNVQLAQTLLGQSDATLESVLDQVQRAQELAVQAGSDTFSDSDRASIAVQLRAILDDLVNLANTTDARGQPLFGAGSAQTGVTRATDGSVGFAGSGDPIAIPVSDTVSIQPTDSAERVFGGIAGAGGPTDVFAIIGALADTLENGGDVGAAAATALGDLKASVDHLTGVRASIGARGARLDLEQTRAADAGAAREIDRSAIEDTDITAAITELQKTMTILQATQASFTQLTQLSLFNYIK</sequence>
<keyword evidence="2 3" id="KW-0975">Bacterial flagellum</keyword>
<gene>
    <name evidence="6" type="ORF">DFR49_2736</name>
</gene>
<keyword evidence="6" id="KW-0969">Cilium</keyword>
<evidence type="ECO:0000259" key="4">
    <source>
        <dbReference type="Pfam" id="PF00669"/>
    </source>
</evidence>
<dbReference type="AlphaFoldDB" id="A0A397PFN6"/>
<keyword evidence="7" id="KW-1185">Reference proteome</keyword>
<dbReference type="GO" id="GO:0005576">
    <property type="term" value="C:extracellular region"/>
    <property type="evidence" value="ECO:0007669"/>
    <property type="project" value="UniProtKB-SubCell"/>
</dbReference>
<keyword evidence="6" id="KW-0282">Flagellum</keyword>
<dbReference type="Gene3D" id="1.20.1330.10">
    <property type="entry name" value="f41 fragment of flagellin, N-terminal domain"/>
    <property type="match status" value="1"/>
</dbReference>
<dbReference type="OrthoDB" id="7389561at2"/>
<reference evidence="6 7" key="1">
    <citation type="submission" date="2018-08" db="EMBL/GenBank/DDBJ databases">
        <title>Genomic Encyclopedia of Type Strains, Phase IV (KMG-IV): sequencing the most valuable type-strain genomes for metagenomic binning, comparative biology and taxonomic classification.</title>
        <authorList>
            <person name="Goeker M."/>
        </authorList>
    </citation>
    <scope>NUCLEOTIDE SEQUENCE [LARGE SCALE GENOMIC DNA]</scope>
    <source>
        <strain evidence="6 7">DSM 25527</strain>
    </source>
</reference>
<dbReference type="InterPro" id="IPR001492">
    <property type="entry name" value="Flagellin"/>
</dbReference>
<name>A0A397PFN6_9SPHN</name>
<feature type="domain" description="Flagellin N-terminal" evidence="4">
    <location>
        <begin position="12"/>
        <end position="136"/>
    </location>
</feature>
<comment type="caution">
    <text evidence="6">The sequence shown here is derived from an EMBL/GenBank/DDBJ whole genome shotgun (WGS) entry which is preliminary data.</text>
</comment>
<dbReference type="Pfam" id="PF00669">
    <property type="entry name" value="Flagellin_N"/>
    <property type="match status" value="1"/>
</dbReference>
<dbReference type="GO" id="GO:0009288">
    <property type="term" value="C:bacterial-type flagellum"/>
    <property type="evidence" value="ECO:0007669"/>
    <property type="project" value="UniProtKB-SubCell"/>
</dbReference>
<keyword evidence="3" id="KW-0964">Secreted</keyword>
<evidence type="ECO:0000313" key="7">
    <source>
        <dbReference type="Proteomes" id="UP000266568"/>
    </source>
</evidence>
<evidence type="ECO:0000259" key="5">
    <source>
        <dbReference type="Pfam" id="PF00700"/>
    </source>
</evidence>
<dbReference type="GO" id="GO:0005198">
    <property type="term" value="F:structural molecule activity"/>
    <property type="evidence" value="ECO:0007669"/>
    <property type="project" value="UniProtKB-UniRule"/>
</dbReference>
<dbReference type="RefSeq" id="WP_119036139.1">
    <property type="nucleotide sequence ID" value="NZ_QXDC01000003.1"/>
</dbReference>
<evidence type="ECO:0000256" key="3">
    <source>
        <dbReference type="RuleBase" id="RU362073"/>
    </source>
</evidence>
<dbReference type="PANTHER" id="PTHR42792:SF1">
    <property type="entry name" value="FLAGELLAR HOOK-ASSOCIATED PROTEIN 3"/>
    <property type="match status" value="1"/>
</dbReference>
<keyword evidence="6" id="KW-0966">Cell projection</keyword>
<comment type="similarity">
    <text evidence="1 3">Belongs to the bacterial flagellin family.</text>
</comment>
<comment type="function">
    <text evidence="3">Flagellin is the subunit protein which polymerizes to form the filaments of bacterial flagella.</text>
</comment>
<dbReference type="InterPro" id="IPR001029">
    <property type="entry name" value="Flagellin_N"/>
</dbReference>
<dbReference type="Pfam" id="PF00700">
    <property type="entry name" value="Flagellin_C"/>
    <property type="match status" value="1"/>
</dbReference>